<dbReference type="Gene3D" id="3.40.1360.10">
    <property type="match status" value="1"/>
</dbReference>
<evidence type="ECO:0000259" key="7">
    <source>
        <dbReference type="Pfam" id="PF13362"/>
    </source>
</evidence>
<name>A0ABM8TT00_9BURK</name>
<keyword evidence="4" id="KW-0548">Nucleotidyltransferase</keyword>
<dbReference type="Proteomes" id="UP000672657">
    <property type="component" value="Unassembled WGS sequence"/>
</dbReference>
<dbReference type="InterPro" id="IPR034154">
    <property type="entry name" value="TOPRIM_DnaG/twinkle"/>
</dbReference>
<gene>
    <name evidence="8" type="ORF">LMG26411_06783</name>
</gene>
<dbReference type="Pfam" id="PF13362">
    <property type="entry name" value="Toprim_3"/>
    <property type="match status" value="1"/>
</dbReference>
<organism evidence="8 9">
    <name type="scientific">Cupriavidus numazuensis</name>
    <dbReference type="NCBI Taxonomy" id="221992"/>
    <lineage>
        <taxon>Bacteria</taxon>
        <taxon>Pseudomonadati</taxon>
        <taxon>Pseudomonadota</taxon>
        <taxon>Betaproteobacteria</taxon>
        <taxon>Burkholderiales</taxon>
        <taxon>Burkholderiaceae</taxon>
        <taxon>Cupriavidus</taxon>
    </lineage>
</organism>
<evidence type="ECO:0000313" key="9">
    <source>
        <dbReference type="Proteomes" id="UP000672657"/>
    </source>
</evidence>
<keyword evidence="3" id="KW-0808">Transferase</keyword>
<dbReference type="CDD" id="cd01029">
    <property type="entry name" value="TOPRIM_primases"/>
    <property type="match status" value="1"/>
</dbReference>
<sequence length="934" mass="104294">MQTHQSPALRSWFDQLKRDIDLHDLAERLELRRSGAKGNYHSPLHTDSSPSLSIFDNGRAWKDWSTEAGGSCIDLVRHCLPDVAGPLDAAKLLGEWYGMPMPAPELRALPTKKSTEEYIADRVRIDPVPAVAYLASRGIDETVTRRAIKAGTVGWNTWQSQKIPVGEVGHGGPAAAFIVRESGTGRVVAVDLRYADPAANGNVKTQCQGEKIGYGWTSDAMRLRRAHTVFIVESPINALSVESCHLPDGCAAFAIRGTANVDRIDWAFLREKRVLIALDHTDAINERTGKRPGLAAAWKLSEALTAADIGSMLVDMQDWEEDEDINDVLQQHGADELTKRLKRLESWLIPGMPGGGDHMEGTRRVFLPSHDFAVYWRFRVKEDFTQFVEKYKEGEGDDSQPRRTEELGDLCSFRVAGFSRLRIQSHLATINGTPDNQPETVFGISAQVPRHGAVLQREVVGNDKLYNHEWWRGKFGHIWMPAQFSRMVTVLERAADLGARDVVNFVGLAWRGGELAALEGSDCYFMEPQKQCLYYNMTFPRGTRQNARAVIAAYQTTFRDNAAAIGLVWALGAHLKTVLGFYPHLQMQAEKGSGKSKLLESLQATLAFQVLSGQMLKTDHRRRASVSWTTQPVGWDEFSKLPKAVLSDIDGLLQSTYRFEFTRVGAALTPYLMCAPVLLAGEEVDVESLQSKICRTSLAVAKQGDIIPHSLPQFPVWEWLQFLAAIEPARIRDLHTAFLAECVKRSRAEASDATARRMMENYAAVMTAWALLADFAEIDVEQGGFVEDLLAEMNAHIADTDGTRLPWVWIMEILLSELAARRFEFPRCWGVVETDDGGKEMALFVRPSHIMDHISTAPHLRPKFDALPIKTARIFKQQLLQSGVVPTHAGKPLDDVERRQFGRRLAHMTAISVPRLERLGLQAIPELEDGRMPP</sequence>
<protein>
    <recommendedName>
        <fullName evidence="7">Toprim domain-containing protein</fullName>
    </recommendedName>
</protein>
<keyword evidence="9" id="KW-1185">Reference proteome</keyword>
<keyword evidence="5" id="KW-0235">DNA replication</keyword>
<evidence type="ECO:0000256" key="1">
    <source>
        <dbReference type="ARBA" id="ARBA00022478"/>
    </source>
</evidence>
<comment type="caution">
    <text evidence="8">The sequence shown here is derived from an EMBL/GenBank/DDBJ whole genome shotgun (WGS) entry which is preliminary data.</text>
</comment>
<evidence type="ECO:0000256" key="5">
    <source>
        <dbReference type="ARBA" id="ARBA00022705"/>
    </source>
</evidence>
<dbReference type="Gene3D" id="3.90.580.10">
    <property type="entry name" value="Zinc finger, CHC2-type domain"/>
    <property type="match status" value="1"/>
</dbReference>
<dbReference type="InterPro" id="IPR036977">
    <property type="entry name" value="DNA_primase_Znf_CHC2"/>
</dbReference>
<dbReference type="RefSeq" id="WP_211957580.1">
    <property type="nucleotide sequence ID" value="NZ_CAJPVI010000061.1"/>
</dbReference>
<dbReference type="InterPro" id="IPR006171">
    <property type="entry name" value="TOPRIM_dom"/>
</dbReference>
<dbReference type="EMBL" id="CAJPVI010000061">
    <property type="protein sequence ID" value="CAG2159546.1"/>
    <property type="molecule type" value="Genomic_DNA"/>
</dbReference>
<reference evidence="8 9" key="1">
    <citation type="submission" date="2021-03" db="EMBL/GenBank/DDBJ databases">
        <authorList>
            <person name="Peeters C."/>
        </authorList>
    </citation>
    <scope>NUCLEOTIDE SEQUENCE [LARGE SCALE GENOMIC DNA]</scope>
    <source>
        <strain evidence="8 9">LMG 26411</strain>
    </source>
</reference>
<evidence type="ECO:0000256" key="2">
    <source>
        <dbReference type="ARBA" id="ARBA00022515"/>
    </source>
</evidence>
<proteinExistence type="predicted"/>
<keyword evidence="6" id="KW-0804">Transcription</keyword>
<accession>A0ABM8TT00</accession>
<evidence type="ECO:0000256" key="6">
    <source>
        <dbReference type="ARBA" id="ARBA00023163"/>
    </source>
</evidence>
<evidence type="ECO:0000256" key="3">
    <source>
        <dbReference type="ARBA" id="ARBA00022679"/>
    </source>
</evidence>
<dbReference type="SUPFAM" id="SSF57783">
    <property type="entry name" value="Zinc beta-ribbon"/>
    <property type="match status" value="1"/>
</dbReference>
<evidence type="ECO:0000313" key="8">
    <source>
        <dbReference type="EMBL" id="CAG2159546.1"/>
    </source>
</evidence>
<keyword evidence="1" id="KW-0240">DNA-directed RNA polymerase</keyword>
<evidence type="ECO:0000256" key="4">
    <source>
        <dbReference type="ARBA" id="ARBA00022695"/>
    </source>
</evidence>
<keyword evidence="2" id="KW-0639">Primosome</keyword>
<feature type="domain" description="Toprim" evidence="7">
    <location>
        <begin position="229"/>
        <end position="335"/>
    </location>
</feature>